<accession>A0A9P8V5B3</accession>
<evidence type="ECO:0000256" key="1">
    <source>
        <dbReference type="ARBA" id="ARBA00005664"/>
    </source>
</evidence>
<dbReference type="AlphaFoldDB" id="A0A9P8V5B3"/>
<dbReference type="OrthoDB" id="407658at2759"/>
<proteinExistence type="inferred from homology"/>
<evidence type="ECO:0000256" key="3">
    <source>
        <dbReference type="ARBA" id="ARBA00022679"/>
    </source>
</evidence>
<keyword evidence="3" id="KW-0808">Transferase</keyword>
<organism evidence="6 7">
    <name type="scientific">Plectosphaerella plurivora</name>
    <dbReference type="NCBI Taxonomy" id="936078"/>
    <lineage>
        <taxon>Eukaryota</taxon>
        <taxon>Fungi</taxon>
        <taxon>Dikarya</taxon>
        <taxon>Ascomycota</taxon>
        <taxon>Pezizomycotina</taxon>
        <taxon>Sordariomycetes</taxon>
        <taxon>Hypocreomycetidae</taxon>
        <taxon>Glomerellales</taxon>
        <taxon>Plectosphaerellaceae</taxon>
        <taxon>Plectosphaerella</taxon>
    </lineage>
</organism>
<evidence type="ECO:0008006" key="8">
    <source>
        <dbReference type="Google" id="ProtNLM"/>
    </source>
</evidence>
<dbReference type="Proteomes" id="UP000770015">
    <property type="component" value="Unassembled WGS sequence"/>
</dbReference>
<feature type="region of interest" description="Disordered" evidence="4">
    <location>
        <begin position="45"/>
        <end position="111"/>
    </location>
</feature>
<dbReference type="GO" id="GO:0016757">
    <property type="term" value="F:glycosyltransferase activity"/>
    <property type="evidence" value="ECO:0007669"/>
    <property type="project" value="UniProtKB-KW"/>
</dbReference>
<keyword evidence="5" id="KW-1133">Transmembrane helix</keyword>
<protein>
    <recommendedName>
        <fullName evidence="8">Galactosyl transferase GMA12/MNN10 family protein</fullName>
    </recommendedName>
</protein>
<dbReference type="GO" id="GO:0000139">
    <property type="term" value="C:Golgi membrane"/>
    <property type="evidence" value="ECO:0007669"/>
    <property type="project" value="TreeGrafter"/>
</dbReference>
<keyword evidence="5" id="KW-0812">Transmembrane</keyword>
<dbReference type="Pfam" id="PF05637">
    <property type="entry name" value="Glyco_transf_34"/>
    <property type="match status" value="1"/>
</dbReference>
<gene>
    <name evidence="6" type="ORF">F5X68DRAFT_36257</name>
</gene>
<evidence type="ECO:0000313" key="7">
    <source>
        <dbReference type="Proteomes" id="UP000770015"/>
    </source>
</evidence>
<feature type="transmembrane region" description="Helical" evidence="5">
    <location>
        <begin position="12"/>
        <end position="32"/>
    </location>
</feature>
<evidence type="ECO:0000256" key="4">
    <source>
        <dbReference type="SAM" id="MobiDB-lite"/>
    </source>
</evidence>
<name>A0A9P8V5B3_9PEZI</name>
<keyword evidence="5" id="KW-0472">Membrane</keyword>
<feature type="region of interest" description="Disordered" evidence="4">
    <location>
        <begin position="421"/>
        <end position="470"/>
    </location>
</feature>
<keyword evidence="7" id="KW-1185">Reference proteome</keyword>
<dbReference type="GO" id="GO:0006487">
    <property type="term" value="P:protein N-linked glycosylation"/>
    <property type="evidence" value="ECO:0007669"/>
    <property type="project" value="TreeGrafter"/>
</dbReference>
<dbReference type="InterPro" id="IPR008630">
    <property type="entry name" value="Glyco_trans_34"/>
</dbReference>
<sequence length="470" mass="53388">MMILRNHSTRLPLLTIVALAFTTSLFGLWYAYNVGVPTAAPQTWDSNAPPAPAAGEAAIPEEKPVVVGGPSDPNDEDQIKNFETPDEVKDFDAVPSAPAPPPEKPKPTSKVAKVTVAVNKLDNELIHRSLKTHERQNELHGYQHFIASQQAVSDLIENDSRHRPKGAWTKPAYLLSLIVAELQKPEDERLEWLFWFDADTLVMNPHTPLEVFLPPADDPELEPMHLIMASNWDGLNSGAFGLRVHPWSASLMSAVLAYPIFMSKQMEKDRFRDQSAFQWLLQNETSPITQSFSQGREHWAVTPMRWYNALPVNNAFDRNKPGLGWLFGHKMEGKLFDNGTTDVFDDGTEFKIQPWKIMLGDMIVHFAGTTAGGTRDSWMGPWLDRAEAELPEWANPSTVDSLREETAKFWKTTSKRVHDERLIAEKKQAEFDEAEKKRKEEEDKKKKEEEEERKKKEEEEQKKKEEAGGP</sequence>
<dbReference type="PANTHER" id="PTHR31306">
    <property type="entry name" value="ALPHA-1,6-MANNOSYLTRANSFERASE MNN11-RELATED"/>
    <property type="match status" value="1"/>
</dbReference>
<keyword evidence="2" id="KW-0328">Glycosyltransferase</keyword>
<evidence type="ECO:0000256" key="2">
    <source>
        <dbReference type="ARBA" id="ARBA00022676"/>
    </source>
</evidence>
<dbReference type="InterPro" id="IPR029044">
    <property type="entry name" value="Nucleotide-diphossugar_trans"/>
</dbReference>
<dbReference type="EMBL" id="JAGSXJ010000022">
    <property type="protein sequence ID" value="KAH6677790.1"/>
    <property type="molecule type" value="Genomic_DNA"/>
</dbReference>
<comment type="caution">
    <text evidence="6">The sequence shown here is derived from an EMBL/GenBank/DDBJ whole genome shotgun (WGS) entry which is preliminary data.</text>
</comment>
<dbReference type="PANTHER" id="PTHR31306:SF8">
    <property type="entry name" value="GLYCOSYLTRANSFERASE FAMILY 34 PROTEIN"/>
    <property type="match status" value="1"/>
</dbReference>
<comment type="similarity">
    <text evidence="1">Belongs to the glycosyltransferase 34 family.</text>
</comment>
<dbReference type="Gene3D" id="3.90.550.10">
    <property type="entry name" value="Spore Coat Polysaccharide Biosynthesis Protein SpsA, Chain A"/>
    <property type="match status" value="1"/>
</dbReference>
<reference evidence="6" key="1">
    <citation type="journal article" date="2021" name="Nat. Commun.">
        <title>Genetic determinants of endophytism in the Arabidopsis root mycobiome.</title>
        <authorList>
            <person name="Mesny F."/>
            <person name="Miyauchi S."/>
            <person name="Thiergart T."/>
            <person name="Pickel B."/>
            <person name="Atanasova L."/>
            <person name="Karlsson M."/>
            <person name="Huettel B."/>
            <person name="Barry K.W."/>
            <person name="Haridas S."/>
            <person name="Chen C."/>
            <person name="Bauer D."/>
            <person name="Andreopoulos W."/>
            <person name="Pangilinan J."/>
            <person name="LaButti K."/>
            <person name="Riley R."/>
            <person name="Lipzen A."/>
            <person name="Clum A."/>
            <person name="Drula E."/>
            <person name="Henrissat B."/>
            <person name="Kohler A."/>
            <person name="Grigoriev I.V."/>
            <person name="Martin F.M."/>
            <person name="Hacquard S."/>
        </authorList>
    </citation>
    <scope>NUCLEOTIDE SEQUENCE</scope>
    <source>
        <strain evidence="6">MPI-SDFR-AT-0117</strain>
    </source>
</reference>
<evidence type="ECO:0000313" key="6">
    <source>
        <dbReference type="EMBL" id="KAH6677790.1"/>
    </source>
</evidence>
<dbReference type="FunFam" id="3.90.550.10:FF:000237">
    <property type="entry name" value="WGS project CABT00000000 data, contig 2.1"/>
    <property type="match status" value="1"/>
</dbReference>
<evidence type="ECO:0000256" key="5">
    <source>
        <dbReference type="SAM" id="Phobius"/>
    </source>
</evidence>